<evidence type="ECO:0000256" key="1">
    <source>
        <dbReference type="ARBA" id="ARBA00004604"/>
    </source>
</evidence>
<proteinExistence type="inferred from homology"/>
<name>A0AAD7XPX6_9STRA</name>
<evidence type="ECO:0000256" key="3">
    <source>
        <dbReference type="ARBA" id="ARBA00022517"/>
    </source>
</evidence>
<dbReference type="EMBL" id="JAQMWT010000334">
    <property type="protein sequence ID" value="KAJ8604315.1"/>
    <property type="molecule type" value="Genomic_DNA"/>
</dbReference>
<dbReference type="GO" id="GO:0006364">
    <property type="term" value="P:rRNA processing"/>
    <property type="evidence" value="ECO:0007669"/>
    <property type="project" value="TreeGrafter"/>
</dbReference>
<feature type="region of interest" description="Disordered" evidence="6">
    <location>
        <begin position="1"/>
        <end position="36"/>
    </location>
</feature>
<dbReference type="PANTHER" id="PTHR13028:SF0">
    <property type="entry name" value="RRNA-PROCESSING PROTEIN EBP2-RELATED"/>
    <property type="match status" value="1"/>
</dbReference>
<feature type="compositionally biased region" description="Acidic residues" evidence="6">
    <location>
        <begin position="7"/>
        <end position="17"/>
    </location>
</feature>
<dbReference type="GO" id="GO:0005730">
    <property type="term" value="C:nucleolus"/>
    <property type="evidence" value="ECO:0007669"/>
    <property type="project" value="UniProtKB-SubCell"/>
</dbReference>
<evidence type="ECO:0000256" key="4">
    <source>
        <dbReference type="ARBA" id="ARBA00023054"/>
    </source>
</evidence>
<keyword evidence="5" id="KW-0539">Nucleus</keyword>
<accession>A0AAD7XPX6</accession>
<dbReference type="Pfam" id="PF05890">
    <property type="entry name" value="Ebp2"/>
    <property type="match status" value="1"/>
</dbReference>
<feature type="region of interest" description="Disordered" evidence="6">
    <location>
        <begin position="155"/>
        <end position="225"/>
    </location>
</feature>
<comment type="similarity">
    <text evidence="2">Belongs to the EBP2 family.</text>
</comment>
<evidence type="ECO:0000256" key="2">
    <source>
        <dbReference type="ARBA" id="ARBA00007336"/>
    </source>
</evidence>
<keyword evidence="3" id="KW-0690">Ribosome biogenesis</keyword>
<dbReference type="AlphaFoldDB" id="A0AAD7XPX6"/>
<dbReference type="GO" id="GO:0042273">
    <property type="term" value="P:ribosomal large subunit biogenesis"/>
    <property type="evidence" value="ECO:0007669"/>
    <property type="project" value="TreeGrafter"/>
</dbReference>
<protein>
    <recommendedName>
        <fullName evidence="9">Eukaryotic rRNA processing</fullName>
    </recommendedName>
</protein>
<reference evidence="7" key="1">
    <citation type="submission" date="2023-01" db="EMBL/GenBank/DDBJ databases">
        <title>Metagenome sequencing of chrysophaentin producing Chrysophaeum taylorii.</title>
        <authorList>
            <person name="Davison J."/>
            <person name="Bewley C."/>
        </authorList>
    </citation>
    <scope>NUCLEOTIDE SEQUENCE</scope>
    <source>
        <strain evidence="7">NIES-1699</strain>
    </source>
</reference>
<dbReference type="GO" id="GO:0030687">
    <property type="term" value="C:preribosome, large subunit precursor"/>
    <property type="evidence" value="ECO:0007669"/>
    <property type="project" value="TreeGrafter"/>
</dbReference>
<evidence type="ECO:0000313" key="8">
    <source>
        <dbReference type="Proteomes" id="UP001230188"/>
    </source>
</evidence>
<evidence type="ECO:0008006" key="9">
    <source>
        <dbReference type="Google" id="ProtNLM"/>
    </source>
</evidence>
<feature type="compositionally biased region" description="Basic residues" evidence="6">
    <location>
        <begin position="215"/>
        <end position="225"/>
    </location>
</feature>
<dbReference type="InterPro" id="IPR008610">
    <property type="entry name" value="Ebp2"/>
</dbReference>
<dbReference type="Proteomes" id="UP001230188">
    <property type="component" value="Unassembled WGS sequence"/>
</dbReference>
<sequence length="225" mass="25725">MKRVRDEDDDDDSEGSAEEAALAENTKKKGKARRDEAGLERAAASLDTGLPWLETLVLESRFTTNVQDDLEREVAIYNATLGLVKEGKHKLSELGEPVERPPDFFCEMLKSDAHMARVKDELIFQQKKMEAFEQRKARQHQLKFAKAVQASKKAEKVAKKKEALRQVSEFRKQQSKKKTNQSLKDRKWGFGGQKKGRKKNDAKSINDLSSFDPRKGKKKHPSKQR</sequence>
<evidence type="ECO:0000256" key="6">
    <source>
        <dbReference type="SAM" id="MobiDB-lite"/>
    </source>
</evidence>
<comment type="caution">
    <text evidence="7">The sequence shown here is derived from an EMBL/GenBank/DDBJ whole genome shotgun (WGS) entry which is preliminary data.</text>
</comment>
<keyword evidence="4" id="KW-0175">Coiled coil</keyword>
<evidence type="ECO:0000256" key="5">
    <source>
        <dbReference type="ARBA" id="ARBA00023242"/>
    </source>
</evidence>
<dbReference type="PANTHER" id="PTHR13028">
    <property type="entry name" value="RRNA PROCESSING PROTEIN EBNA1-BINDING PROTEIN-RELATED"/>
    <property type="match status" value="1"/>
</dbReference>
<keyword evidence="8" id="KW-1185">Reference proteome</keyword>
<dbReference type="GO" id="GO:0034399">
    <property type="term" value="C:nuclear periphery"/>
    <property type="evidence" value="ECO:0007669"/>
    <property type="project" value="TreeGrafter"/>
</dbReference>
<comment type="subcellular location">
    <subcellularLocation>
        <location evidence="1">Nucleus</location>
        <location evidence="1">Nucleolus</location>
    </subcellularLocation>
</comment>
<evidence type="ECO:0000313" key="7">
    <source>
        <dbReference type="EMBL" id="KAJ8604315.1"/>
    </source>
</evidence>
<feature type="compositionally biased region" description="Basic and acidic residues" evidence="6">
    <location>
        <begin position="155"/>
        <end position="172"/>
    </location>
</feature>
<gene>
    <name evidence="7" type="ORF">CTAYLR_002563</name>
</gene>
<organism evidence="7 8">
    <name type="scientific">Chrysophaeum taylorii</name>
    <dbReference type="NCBI Taxonomy" id="2483200"/>
    <lineage>
        <taxon>Eukaryota</taxon>
        <taxon>Sar</taxon>
        <taxon>Stramenopiles</taxon>
        <taxon>Ochrophyta</taxon>
        <taxon>Pelagophyceae</taxon>
        <taxon>Pelagomonadales</taxon>
        <taxon>Pelagomonadaceae</taxon>
        <taxon>Chrysophaeum</taxon>
    </lineage>
</organism>